<evidence type="ECO:0000313" key="1">
    <source>
        <dbReference type="EMBL" id="CAB4038352.1"/>
    </source>
</evidence>
<dbReference type="PROSITE" id="PS50893">
    <property type="entry name" value="ABC_TRANSPORTER_2"/>
    <property type="match status" value="1"/>
</dbReference>
<dbReference type="PANTHER" id="PTHR43394">
    <property type="entry name" value="ATP-DEPENDENT PERMEASE MDL1, MITOCHONDRIAL"/>
    <property type="match status" value="1"/>
</dbReference>
<accession>A0A6S7LLG8</accession>
<dbReference type="InterPro" id="IPR003439">
    <property type="entry name" value="ABC_transporter-like_ATP-bd"/>
</dbReference>
<dbReference type="OrthoDB" id="411378at2759"/>
<sequence>MEVPDHFLVDTGKVYSTLRHIKDFKVTKSPGPYNIPNKILKTFAFELAPVVTDIYNASMVQGNFPQQLKRAFVIPIPKVSPLGSIENDFRPISLTSQIGKVMQRFYVGFVARKGFDLVDHNFIIGELRNLQVHLAVIRWIKSFLTGLEQSVKLATASSSWKKVNGGLPQGTNLGPILFAILTNSLLKDWQGRVKIVDDTTLLEIVPRSSPSVLHVVVDEIFNFASNRGMELNPKKCKEMVISFLEYSLQCDNVIHISGVPIELVSSFKLLGLLSDDLSWNCHVDYVIKKANTRLYALRILKKAGLSKSELVDIYCSFIRSRIEYASPAWSSSTAYETLCGERGAQMSGGQKQRIAIARALIRNPTILLLDEATSALDNESESIVQEALDKAGEGRTTFVIAHRLSTVRDADMIVAVKDGAVAEVGTHDELIEKDGVYKKLVLQQTVEEAEDDNTEEEVE</sequence>
<dbReference type="GO" id="GO:0003964">
    <property type="term" value="F:RNA-directed DNA polymerase activity"/>
    <property type="evidence" value="ECO:0007669"/>
    <property type="project" value="UniProtKB-KW"/>
</dbReference>
<dbReference type="PROSITE" id="PS00211">
    <property type="entry name" value="ABC_TRANSPORTER_1"/>
    <property type="match status" value="1"/>
</dbReference>
<dbReference type="InterPro" id="IPR027417">
    <property type="entry name" value="P-loop_NTPase"/>
</dbReference>
<dbReference type="GO" id="GO:0090374">
    <property type="term" value="P:oligopeptide export from mitochondrion"/>
    <property type="evidence" value="ECO:0007669"/>
    <property type="project" value="TreeGrafter"/>
</dbReference>
<dbReference type="Pfam" id="PF00005">
    <property type="entry name" value="ABC_tran"/>
    <property type="match status" value="1"/>
</dbReference>
<dbReference type="Pfam" id="PF09004">
    <property type="entry name" value="ALKBH8_N"/>
    <property type="match status" value="1"/>
</dbReference>
<dbReference type="InterPro" id="IPR015095">
    <property type="entry name" value="AlkB_hom8_N"/>
</dbReference>
<dbReference type="GO" id="GO:0015421">
    <property type="term" value="F:ABC-type oligopeptide transporter activity"/>
    <property type="evidence" value="ECO:0007669"/>
    <property type="project" value="TreeGrafter"/>
</dbReference>
<dbReference type="InterPro" id="IPR000477">
    <property type="entry name" value="RT_dom"/>
</dbReference>
<dbReference type="PANTHER" id="PTHR43394:SF27">
    <property type="entry name" value="ATP-DEPENDENT TRANSLOCASE ABCB1-LIKE"/>
    <property type="match status" value="1"/>
</dbReference>
<keyword evidence="1" id="KW-0808">Transferase</keyword>
<reference evidence="1" key="1">
    <citation type="submission" date="2020-04" db="EMBL/GenBank/DDBJ databases">
        <authorList>
            <person name="Alioto T."/>
            <person name="Alioto T."/>
            <person name="Gomez Garrido J."/>
        </authorList>
    </citation>
    <scope>NUCLEOTIDE SEQUENCE</scope>
    <source>
        <strain evidence="1">A484AB</strain>
    </source>
</reference>
<dbReference type="GO" id="GO:0016887">
    <property type="term" value="F:ATP hydrolysis activity"/>
    <property type="evidence" value="ECO:0007669"/>
    <property type="project" value="InterPro"/>
</dbReference>
<dbReference type="GO" id="GO:0005524">
    <property type="term" value="F:ATP binding"/>
    <property type="evidence" value="ECO:0007669"/>
    <property type="project" value="InterPro"/>
</dbReference>
<dbReference type="Gene3D" id="3.40.50.300">
    <property type="entry name" value="P-loop containing nucleotide triphosphate hydrolases"/>
    <property type="match status" value="1"/>
</dbReference>
<dbReference type="Pfam" id="PF00078">
    <property type="entry name" value="RVT_1"/>
    <property type="match status" value="1"/>
</dbReference>
<proteinExistence type="predicted"/>
<dbReference type="GO" id="GO:0008168">
    <property type="term" value="F:methyltransferase activity"/>
    <property type="evidence" value="ECO:0007669"/>
    <property type="project" value="InterPro"/>
</dbReference>
<dbReference type="GO" id="GO:0016706">
    <property type="term" value="F:2-oxoglutarate-dependent dioxygenase activity"/>
    <property type="evidence" value="ECO:0007669"/>
    <property type="project" value="InterPro"/>
</dbReference>
<feature type="non-terminal residue" evidence="1">
    <location>
        <position position="1"/>
    </location>
</feature>
<keyword evidence="2" id="KW-1185">Reference proteome</keyword>
<dbReference type="GO" id="GO:0005743">
    <property type="term" value="C:mitochondrial inner membrane"/>
    <property type="evidence" value="ECO:0007669"/>
    <property type="project" value="TreeGrafter"/>
</dbReference>
<gene>
    <name evidence="1" type="ORF">PACLA_8A075324</name>
</gene>
<dbReference type="InterPro" id="IPR039421">
    <property type="entry name" value="Type_1_exporter"/>
</dbReference>
<dbReference type="SUPFAM" id="SSF52540">
    <property type="entry name" value="P-loop containing nucleoside triphosphate hydrolases"/>
    <property type="match status" value="1"/>
</dbReference>
<keyword evidence="1" id="KW-0548">Nucleotidyltransferase</keyword>
<comment type="caution">
    <text evidence="1">The sequence shown here is derived from an EMBL/GenBank/DDBJ whole genome shotgun (WGS) entry which is preliminary data.</text>
</comment>
<dbReference type="Proteomes" id="UP001152795">
    <property type="component" value="Unassembled WGS sequence"/>
</dbReference>
<organism evidence="1 2">
    <name type="scientific">Paramuricea clavata</name>
    <name type="common">Red gorgonian</name>
    <name type="synonym">Violescent sea-whip</name>
    <dbReference type="NCBI Taxonomy" id="317549"/>
    <lineage>
        <taxon>Eukaryota</taxon>
        <taxon>Metazoa</taxon>
        <taxon>Cnidaria</taxon>
        <taxon>Anthozoa</taxon>
        <taxon>Octocorallia</taxon>
        <taxon>Malacalcyonacea</taxon>
        <taxon>Plexauridae</taxon>
        <taxon>Paramuricea</taxon>
    </lineage>
</organism>
<dbReference type="PROSITE" id="PS50878">
    <property type="entry name" value="RT_POL"/>
    <property type="match status" value="1"/>
</dbReference>
<dbReference type="InterPro" id="IPR017871">
    <property type="entry name" value="ABC_transporter-like_CS"/>
</dbReference>
<dbReference type="EMBL" id="CACRXK020024112">
    <property type="protein sequence ID" value="CAB4038352.1"/>
    <property type="molecule type" value="Genomic_DNA"/>
</dbReference>
<dbReference type="AlphaFoldDB" id="A0A6S7LLG8"/>
<protein>
    <submittedName>
        <fullName evidence="1">RNA-directed DNA polymerase from mobile element jockey</fullName>
    </submittedName>
</protein>
<evidence type="ECO:0000313" key="2">
    <source>
        <dbReference type="Proteomes" id="UP001152795"/>
    </source>
</evidence>
<keyword evidence="1" id="KW-0695">RNA-directed DNA polymerase</keyword>
<name>A0A6S7LLG8_PARCT</name>